<sequence>MSKLDRASKPVMNWICRPASRATDQAECFVEHSYTAACYDSPYWDRRSWPLMIGELAWSTQGRKVREISIVLSDPRPHETPDGSDAVVPGSRVV</sequence>
<dbReference type="EMBL" id="BCWF01000017">
    <property type="protein sequence ID" value="GAT23858.1"/>
    <property type="molecule type" value="Genomic_DNA"/>
</dbReference>
<evidence type="ECO:0000313" key="3">
    <source>
        <dbReference type="Proteomes" id="UP000075230"/>
    </source>
</evidence>
<feature type="region of interest" description="Disordered" evidence="1">
    <location>
        <begin position="74"/>
        <end position="94"/>
    </location>
</feature>
<name>A0A146FDE6_ASPKA</name>
<accession>A0A146FDE6</accession>
<dbReference type="Proteomes" id="UP000075230">
    <property type="component" value="Unassembled WGS sequence"/>
</dbReference>
<dbReference type="AlphaFoldDB" id="A0A146FDE6"/>
<evidence type="ECO:0000313" key="2">
    <source>
        <dbReference type="EMBL" id="GAT23858.1"/>
    </source>
</evidence>
<gene>
    <name evidence="2" type="ORF">RIB2604_01710000</name>
</gene>
<evidence type="ECO:0000256" key="1">
    <source>
        <dbReference type="SAM" id="MobiDB-lite"/>
    </source>
</evidence>
<reference evidence="3" key="2">
    <citation type="submission" date="2016-02" db="EMBL/GenBank/DDBJ databases">
        <title>Genome sequencing of Aspergillus luchuensis NBRC 4314.</title>
        <authorList>
            <person name="Yamada O."/>
        </authorList>
    </citation>
    <scope>NUCLEOTIDE SEQUENCE [LARGE SCALE GENOMIC DNA]</scope>
    <source>
        <strain evidence="3">RIB 2604</strain>
    </source>
</reference>
<reference evidence="2 3" key="1">
    <citation type="journal article" date="2016" name="DNA Res.">
        <title>Genome sequence of Aspergillus luchuensis NBRC 4314.</title>
        <authorList>
            <person name="Yamada O."/>
            <person name="Machida M."/>
            <person name="Hosoyama A."/>
            <person name="Goto M."/>
            <person name="Takahashi T."/>
            <person name="Futagami T."/>
            <person name="Yamagata Y."/>
            <person name="Takeuchi M."/>
            <person name="Kobayashi T."/>
            <person name="Koike H."/>
            <person name="Abe K."/>
            <person name="Asai K."/>
            <person name="Arita M."/>
            <person name="Fujita N."/>
            <person name="Fukuda K."/>
            <person name="Higa K."/>
            <person name="Horikawa H."/>
            <person name="Ishikawa T."/>
            <person name="Jinno K."/>
            <person name="Kato Y."/>
            <person name="Kirimura K."/>
            <person name="Mizutani O."/>
            <person name="Nakasone K."/>
            <person name="Sano M."/>
            <person name="Shiraishi Y."/>
            <person name="Tsukahara M."/>
            <person name="Gomi K."/>
        </authorList>
    </citation>
    <scope>NUCLEOTIDE SEQUENCE [LARGE SCALE GENOMIC DNA]</scope>
    <source>
        <strain evidence="2 3">RIB 2604</strain>
    </source>
</reference>
<proteinExistence type="predicted"/>
<organism evidence="2 3">
    <name type="scientific">Aspergillus kawachii</name>
    <name type="common">White koji mold</name>
    <name type="synonym">Aspergillus awamori var. kawachi</name>
    <dbReference type="NCBI Taxonomy" id="1069201"/>
    <lineage>
        <taxon>Eukaryota</taxon>
        <taxon>Fungi</taxon>
        <taxon>Dikarya</taxon>
        <taxon>Ascomycota</taxon>
        <taxon>Pezizomycotina</taxon>
        <taxon>Eurotiomycetes</taxon>
        <taxon>Eurotiomycetidae</taxon>
        <taxon>Eurotiales</taxon>
        <taxon>Aspergillaceae</taxon>
        <taxon>Aspergillus</taxon>
        <taxon>Aspergillus subgen. Circumdati</taxon>
    </lineage>
</organism>
<comment type="caution">
    <text evidence="2">The sequence shown here is derived from an EMBL/GenBank/DDBJ whole genome shotgun (WGS) entry which is preliminary data.</text>
</comment>
<protein>
    <submittedName>
        <fullName evidence="2">Unnamed protein product</fullName>
    </submittedName>
</protein>